<name>A0AC34RQY8_9BILA</name>
<proteinExistence type="predicted"/>
<accession>A0AC34RQY8</accession>
<evidence type="ECO:0000313" key="2">
    <source>
        <dbReference type="WBParaSite" id="JU765_v2.g9399.t1"/>
    </source>
</evidence>
<dbReference type="Proteomes" id="UP000887576">
    <property type="component" value="Unplaced"/>
</dbReference>
<organism evidence="1 2">
    <name type="scientific">Panagrolaimus sp. JU765</name>
    <dbReference type="NCBI Taxonomy" id="591449"/>
    <lineage>
        <taxon>Eukaryota</taxon>
        <taxon>Metazoa</taxon>
        <taxon>Ecdysozoa</taxon>
        <taxon>Nematoda</taxon>
        <taxon>Chromadorea</taxon>
        <taxon>Rhabditida</taxon>
        <taxon>Tylenchina</taxon>
        <taxon>Panagrolaimomorpha</taxon>
        <taxon>Panagrolaimoidea</taxon>
        <taxon>Panagrolaimidae</taxon>
        <taxon>Panagrolaimus</taxon>
    </lineage>
</organism>
<sequence length="228" mass="26545">MLMLANSCNRSSNATTSLTTYPSTDELSCSTYQWNNTLDSCWRDSSDCLSVTTTDDNFSQDSISLEEKETNFWPKPVVVELIVKKEKKNYSFQNFKKLLKKYVSNLSNPLSKFRFHQVYQIDRKKSFKIFNPVQLLNYNTIDDKLHPIEFVLTYFCKTVSDVHDLRNNPQSVAKFLKGDIDAILQDAAFVLSKKEQLSIAENKINKCKTYSAIKQKRRLQLDYIDPRF</sequence>
<reference evidence="2" key="1">
    <citation type="submission" date="2022-11" db="UniProtKB">
        <authorList>
            <consortium name="WormBaseParasite"/>
        </authorList>
    </citation>
    <scope>IDENTIFICATION</scope>
</reference>
<dbReference type="WBParaSite" id="JU765_v2.g9399.t1">
    <property type="protein sequence ID" value="JU765_v2.g9399.t1"/>
    <property type="gene ID" value="JU765_v2.g9399"/>
</dbReference>
<protein>
    <submittedName>
        <fullName evidence="2">Uncharacterized protein</fullName>
    </submittedName>
</protein>
<evidence type="ECO:0000313" key="1">
    <source>
        <dbReference type="Proteomes" id="UP000887576"/>
    </source>
</evidence>